<dbReference type="Gene3D" id="1.10.540.10">
    <property type="entry name" value="Acyl-CoA dehydrogenase/oxidase, N-terminal domain"/>
    <property type="match status" value="1"/>
</dbReference>
<dbReference type="PANTHER" id="PTHR43884">
    <property type="entry name" value="ACYL-COA DEHYDROGENASE"/>
    <property type="match status" value="1"/>
</dbReference>
<sequence>MQAVSLPEISSASQMRNGEIRAKNEMTDGERARQRSENTFGCHKAPKIEIRASGSNTNSVGPIQNAYQDITDPASCPRYPGRRRSEERSFDEALTIVLCVPCPCEPALTRQRLWPSSFLWGSGTWSGLAPPATLVFDQSTEGRTLSLEIPEKLSFVRIYTSLEQARQATRRMAPTATTAAGDNVAPTASKGSSRIQPDPEVVQYPKFDKDPVTPEEVFARAEQVSQLLHEDEAIRDRGNVVPYRQVQLLKDAGLVTILGPKSAGGAGLTWKEAYQVIRIIARGDGSLGQLIGYHYLWSWTAALVGTDEQRTKYEEWITKNKYFVGGAVNPRDADLKAREDENDPSKLIYNGKKTFSTGSKISDVTILEGSLPDGSHVFAPVLSRQPGIVYGDEWVDTLGMRGTQSGGISITNVVVPWSEALGYVNKQFQPLGAYNTLNLPQIQLVFTSFYLGIAEGALARAAAYTKATTRGWPYQPTPVARGTDESYIQIGYGDLQAKLWATASFIDTIIDEASAILHTNPRQSITEEQRAKFAVRVAAAKINAADVGLAITSQIYELTGARAVAGKYGFDVAFRDLRTHTLHDPIAHKRAEVGRFALHGPGKDGWPTPTWYT</sequence>
<dbReference type="AlphaFoldDB" id="R9PHI0"/>
<gene>
    <name evidence="6" type="ORF">PHSY_005156</name>
</gene>
<dbReference type="Gene3D" id="2.40.110.10">
    <property type="entry name" value="Butyryl-CoA Dehydrogenase, subunit A, domain 2"/>
    <property type="match status" value="1"/>
</dbReference>
<dbReference type="InterPro" id="IPR037069">
    <property type="entry name" value="AcylCoA_DH/ox_N_sf"/>
</dbReference>
<dbReference type="SUPFAM" id="SSF47203">
    <property type="entry name" value="Acyl-CoA dehydrogenase C-terminal domain-like"/>
    <property type="match status" value="1"/>
</dbReference>
<accession>R9PHI0</accession>
<evidence type="ECO:0000259" key="5">
    <source>
        <dbReference type="Pfam" id="PF08028"/>
    </source>
</evidence>
<dbReference type="FunFam" id="2.40.110.10:FF:000020">
    <property type="entry name" value="Putative acyl-CoA dehydrogenase YdbM"/>
    <property type="match status" value="1"/>
</dbReference>
<keyword evidence="7" id="KW-1185">Reference proteome</keyword>
<dbReference type="InterPro" id="IPR036250">
    <property type="entry name" value="AcylCo_DH-like_C"/>
</dbReference>
<dbReference type="EMBL" id="DF238810">
    <property type="protein sequence ID" value="GAC97570.1"/>
    <property type="molecule type" value="Genomic_DNA"/>
</dbReference>
<dbReference type="GO" id="GO:0008470">
    <property type="term" value="F:3-methylbutanoyl-CoA dehydrogenase activity"/>
    <property type="evidence" value="ECO:0007669"/>
    <property type="project" value="TreeGrafter"/>
</dbReference>
<dbReference type="InterPro" id="IPR013786">
    <property type="entry name" value="AcylCoA_DH/ox_N"/>
</dbReference>
<dbReference type="RefSeq" id="XP_012191157.1">
    <property type="nucleotide sequence ID" value="XM_012335767.1"/>
</dbReference>
<feature type="compositionally biased region" description="Basic and acidic residues" evidence="3">
    <location>
        <begin position="18"/>
        <end position="36"/>
    </location>
</feature>
<organism evidence="6 7">
    <name type="scientific">Pseudozyma hubeiensis (strain SY62)</name>
    <name type="common">Yeast</name>
    <dbReference type="NCBI Taxonomy" id="1305764"/>
    <lineage>
        <taxon>Eukaryota</taxon>
        <taxon>Fungi</taxon>
        <taxon>Dikarya</taxon>
        <taxon>Basidiomycota</taxon>
        <taxon>Ustilaginomycotina</taxon>
        <taxon>Ustilaginomycetes</taxon>
        <taxon>Ustilaginales</taxon>
        <taxon>Ustilaginaceae</taxon>
        <taxon>Pseudozyma</taxon>
    </lineage>
</organism>
<dbReference type="Proteomes" id="UP000014071">
    <property type="component" value="Unassembled WGS sequence"/>
</dbReference>
<dbReference type="InterPro" id="IPR046373">
    <property type="entry name" value="Acyl-CoA_Oxase/DH_mid-dom_sf"/>
</dbReference>
<evidence type="ECO:0000259" key="4">
    <source>
        <dbReference type="Pfam" id="PF02771"/>
    </source>
</evidence>
<dbReference type="Pfam" id="PF08028">
    <property type="entry name" value="Acyl-CoA_dh_2"/>
    <property type="match status" value="1"/>
</dbReference>
<dbReference type="GO" id="GO:0006552">
    <property type="term" value="P:L-leucine catabolic process"/>
    <property type="evidence" value="ECO:0007669"/>
    <property type="project" value="TreeGrafter"/>
</dbReference>
<evidence type="ECO:0000256" key="1">
    <source>
        <dbReference type="ARBA" id="ARBA00022630"/>
    </source>
</evidence>
<name>R9PHI0_PSEHS</name>
<feature type="compositionally biased region" description="Low complexity" evidence="3">
    <location>
        <begin position="169"/>
        <end position="180"/>
    </location>
</feature>
<dbReference type="GeneID" id="24110436"/>
<feature type="region of interest" description="Disordered" evidence="3">
    <location>
        <begin position="169"/>
        <end position="199"/>
    </location>
</feature>
<dbReference type="FunFam" id="1.10.540.10:FF:000025">
    <property type="entry name" value="Related to Dibenzothiophene desulfurization enzyme C"/>
    <property type="match status" value="1"/>
</dbReference>
<dbReference type="STRING" id="1305764.R9PHI0"/>
<keyword evidence="2" id="KW-0560">Oxidoreductase</keyword>
<dbReference type="GO" id="GO:0050660">
    <property type="term" value="F:flavin adenine dinucleotide binding"/>
    <property type="evidence" value="ECO:0007669"/>
    <property type="project" value="InterPro"/>
</dbReference>
<dbReference type="Gene3D" id="1.20.140.10">
    <property type="entry name" value="Butyryl-CoA Dehydrogenase, subunit A, domain 3"/>
    <property type="match status" value="1"/>
</dbReference>
<protein>
    <recommendedName>
        <fullName evidence="8">Dibenzothiophene desulfurization enzyme C</fullName>
    </recommendedName>
</protein>
<reference evidence="7" key="1">
    <citation type="journal article" date="2013" name="Genome Announc.">
        <title>Draft genome sequence of the basidiomycetous yeast-like fungus Pseudozyma hubeiensis SY62, which produces an abundant amount of the biosurfactant mannosylerythritol lipids.</title>
        <authorList>
            <person name="Konishi M."/>
            <person name="Hatada Y."/>
            <person name="Horiuchi J."/>
        </authorList>
    </citation>
    <scope>NUCLEOTIDE SEQUENCE [LARGE SCALE GENOMIC DNA]</scope>
    <source>
        <strain evidence="7">SY62</strain>
    </source>
</reference>
<keyword evidence="1" id="KW-0285">Flavoprotein</keyword>
<evidence type="ECO:0000313" key="6">
    <source>
        <dbReference type="EMBL" id="GAC97570.1"/>
    </source>
</evidence>
<dbReference type="eggNOG" id="ENOG502SB3M">
    <property type="taxonomic scope" value="Eukaryota"/>
</dbReference>
<feature type="domain" description="Acyl-CoA dehydrogenase C-terminal" evidence="5">
    <location>
        <begin position="445"/>
        <end position="583"/>
    </location>
</feature>
<dbReference type="SUPFAM" id="SSF56645">
    <property type="entry name" value="Acyl-CoA dehydrogenase NM domain-like"/>
    <property type="match status" value="1"/>
</dbReference>
<evidence type="ECO:0008006" key="8">
    <source>
        <dbReference type="Google" id="ProtNLM"/>
    </source>
</evidence>
<proteinExistence type="predicted"/>
<feature type="region of interest" description="Disordered" evidence="3">
    <location>
        <begin position="1"/>
        <end position="37"/>
    </location>
</feature>
<dbReference type="InterPro" id="IPR013107">
    <property type="entry name" value="Acyl-CoA_DH_C"/>
</dbReference>
<evidence type="ECO:0000256" key="2">
    <source>
        <dbReference type="ARBA" id="ARBA00023002"/>
    </source>
</evidence>
<dbReference type="InterPro" id="IPR009100">
    <property type="entry name" value="AcylCoA_DH/oxidase_NM_dom_sf"/>
</dbReference>
<dbReference type="Pfam" id="PF02771">
    <property type="entry name" value="Acyl-CoA_dh_N"/>
    <property type="match status" value="1"/>
</dbReference>
<dbReference type="OrthoDB" id="5356974at2759"/>
<dbReference type="PANTHER" id="PTHR43884:SF12">
    <property type="entry name" value="ISOVALERYL-COA DEHYDROGENASE, MITOCHONDRIAL-RELATED"/>
    <property type="match status" value="1"/>
</dbReference>
<evidence type="ECO:0000256" key="3">
    <source>
        <dbReference type="SAM" id="MobiDB-lite"/>
    </source>
</evidence>
<dbReference type="HOGENOM" id="CLU_018204_10_1_1"/>
<feature type="domain" description="Acyl-CoA dehydrogenase/oxidase N-terminal" evidence="4">
    <location>
        <begin position="235"/>
        <end position="313"/>
    </location>
</feature>
<evidence type="ECO:0000313" key="7">
    <source>
        <dbReference type="Proteomes" id="UP000014071"/>
    </source>
</evidence>